<dbReference type="EMBL" id="CYSF01000012">
    <property type="protein sequence ID" value="CUH85053.1"/>
    <property type="molecule type" value="Genomic_DNA"/>
</dbReference>
<dbReference type="STRING" id="340021.TM5383_02279"/>
<evidence type="ECO:0000313" key="3">
    <source>
        <dbReference type="Proteomes" id="UP000051681"/>
    </source>
</evidence>
<accession>A0A0P1GRC0</accession>
<dbReference type="AlphaFoldDB" id="A0A0P1GRC0"/>
<reference evidence="2 3" key="1">
    <citation type="submission" date="2015-09" db="EMBL/GenBank/DDBJ databases">
        <authorList>
            <consortium name="Swine Surveillance"/>
        </authorList>
    </citation>
    <scope>NUCLEOTIDE SEQUENCE [LARGE SCALE GENOMIC DNA]</scope>
    <source>
        <strain evidence="2 3">CECT 8383</strain>
    </source>
</reference>
<sequence>MGGGQMKTPAHGQVQPGQDNRYANAAGIPKVSQPKRCAKRAGLYQIHPDGGAFAGTYGRYILRAQVVKGGAE</sequence>
<proteinExistence type="predicted"/>
<dbReference type="Proteomes" id="UP000051681">
    <property type="component" value="Unassembled WGS sequence"/>
</dbReference>
<protein>
    <submittedName>
        <fullName evidence="2">Uncharacterized protein</fullName>
    </submittedName>
</protein>
<gene>
    <name evidence="2" type="ORF">TM5383_02279</name>
</gene>
<evidence type="ECO:0000256" key="1">
    <source>
        <dbReference type="SAM" id="MobiDB-lite"/>
    </source>
</evidence>
<evidence type="ECO:0000313" key="2">
    <source>
        <dbReference type="EMBL" id="CUH85053.1"/>
    </source>
</evidence>
<organism evidence="2 3">
    <name type="scientific">Thalassovita mediterranea</name>
    <dbReference type="NCBI Taxonomy" id="340021"/>
    <lineage>
        <taxon>Bacteria</taxon>
        <taxon>Pseudomonadati</taxon>
        <taxon>Pseudomonadota</taxon>
        <taxon>Alphaproteobacteria</taxon>
        <taxon>Rhodobacterales</taxon>
        <taxon>Roseobacteraceae</taxon>
        <taxon>Thalassovita</taxon>
    </lineage>
</organism>
<keyword evidence="3" id="KW-1185">Reference proteome</keyword>
<name>A0A0P1GRC0_9RHOB</name>
<feature type="region of interest" description="Disordered" evidence="1">
    <location>
        <begin position="1"/>
        <end position="33"/>
    </location>
</feature>